<comment type="caution">
    <text evidence="2">The sequence shown here is derived from an EMBL/GenBank/DDBJ whole genome shotgun (WGS) entry which is preliminary data.</text>
</comment>
<evidence type="ECO:0000256" key="1">
    <source>
        <dbReference type="SAM" id="MobiDB-lite"/>
    </source>
</evidence>
<feature type="region of interest" description="Disordered" evidence="1">
    <location>
        <begin position="1"/>
        <end position="85"/>
    </location>
</feature>
<sequence length="458" mass="51361">MKYSLKQTTSNGNRQTAVGRAALESRYTEQRRNERAEQTGYTRENPSTSGIVGHDSHMRKSRRWEASSLTAHPPRSPDAHDRSYTHRDGHLTVKSVYGGGMCREHGAGGLLDETWVQNDLKRERERERERESVYVTKVQGDWSVIAAGGAASSCATAATQLSSVAPAVRLLASRRGEPGSIIGGVATGFSHEEIVPDDTAGWRLFSGISRFPRPCIPVLFHPRLTSPSSALKTTMMTMPGAKFQGLLCSDTPTTIFANWTGPPRAPDLNPIEHLWDELDRRVRARQARPKSIAQLMEWLKEEWRRILVDVLQTLVESMPDRVAAVIAARDTLVWCEAVLVVYYETLVWCEQYVLSTKIPKCGVKQYVLSTKIPKCGVKQYNREEYGSKMTLRILNAAGYSSLIEPSHGQYCWWLGFCTMPYSVIPGVEMRRSVTSQTRMSSQCSVMWRVKLPGVEAEH</sequence>
<feature type="compositionally biased region" description="Basic and acidic residues" evidence="1">
    <location>
        <begin position="26"/>
        <end position="37"/>
    </location>
</feature>
<feature type="compositionally biased region" description="Polar residues" evidence="1">
    <location>
        <begin position="1"/>
        <end position="16"/>
    </location>
</feature>
<gene>
    <name evidence="2" type="ORF">PR048_029727</name>
</gene>
<name>A0ABQ9GG27_9NEOP</name>
<proteinExistence type="predicted"/>
<feature type="compositionally biased region" description="Basic and acidic residues" evidence="1">
    <location>
        <begin position="75"/>
        <end position="85"/>
    </location>
</feature>
<reference evidence="2 3" key="1">
    <citation type="submission" date="2023-02" db="EMBL/GenBank/DDBJ databases">
        <title>LHISI_Scaffold_Assembly.</title>
        <authorList>
            <person name="Stuart O.P."/>
            <person name="Cleave R."/>
            <person name="Magrath M.J.L."/>
            <person name="Mikheyev A.S."/>
        </authorList>
    </citation>
    <scope>NUCLEOTIDE SEQUENCE [LARGE SCALE GENOMIC DNA]</scope>
    <source>
        <strain evidence="2">Daus_M_001</strain>
        <tissue evidence="2">Leg muscle</tissue>
    </source>
</reference>
<dbReference type="Gene3D" id="3.30.420.10">
    <property type="entry name" value="Ribonuclease H-like superfamily/Ribonuclease H"/>
    <property type="match status" value="1"/>
</dbReference>
<evidence type="ECO:0000313" key="3">
    <source>
        <dbReference type="Proteomes" id="UP001159363"/>
    </source>
</evidence>
<dbReference type="Proteomes" id="UP001159363">
    <property type="component" value="Chromosome 12"/>
</dbReference>
<evidence type="ECO:0000313" key="2">
    <source>
        <dbReference type="EMBL" id="KAJ8870702.1"/>
    </source>
</evidence>
<organism evidence="2 3">
    <name type="scientific">Dryococelus australis</name>
    <dbReference type="NCBI Taxonomy" id="614101"/>
    <lineage>
        <taxon>Eukaryota</taxon>
        <taxon>Metazoa</taxon>
        <taxon>Ecdysozoa</taxon>
        <taxon>Arthropoda</taxon>
        <taxon>Hexapoda</taxon>
        <taxon>Insecta</taxon>
        <taxon>Pterygota</taxon>
        <taxon>Neoptera</taxon>
        <taxon>Polyneoptera</taxon>
        <taxon>Phasmatodea</taxon>
        <taxon>Verophasmatodea</taxon>
        <taxon>Anareolatae</taxon>
        <taxon>Phasmatidae</taxon>
        <taxon>Eurycanthinae</taxon>
        <taxon>Dryococelus</taxon>
    </lineage>
</organism>
<feature type="compositionally biased region" description="Polar residues" evidence="1">
    <location>
        <begin position="39"/>
        <end position="50"/>
    </location>
</feature>
<keyword evidence="3" id="KW-1185">Reference proteome</keyword>
<protein>
    <recommendedName>
        <fullName evidence="4">Transposase</fullName>
    </recommendedName>
</protein>
<accession>A0ABQ9GG27</accession>
<dbReference type="EMBL" id="JARBHB010000013">
    <property type="protein sequence ID" value="KAJ8870702.1"/>
    <property type="molecule type" value="Genomic_DNA"/>
</dbReference>
<evidence type="ECO:0008006" key="4">
    <source>
        <dbReference type="Google" id="ProtNLM"/>
    </source>
</evidence>
<dbReference type="InterPro" id="IPR036397">
    <property type="entry name" value="RNaseH_sf"/>
</dbReference>